<evidence type="ECO:0000256" key="1">
    <source>
        <dbReference type="ARBA" id="ARBA00022614"/>
    </source>
</evidence>
<gene>
    <name evidence="4" type="ORF">RO3G_09268</name>
</gene>
<dbReference type="STRING" id="246409.I1C7X8"/>
<dbReference type="InterPro" id="IPR003591">
    <property type="entry name" value="Leu-rich_rpt_typical-subtyp"/>
</dbReference>
<evidence type="ECO:0000313" key="4">
    <source>
        <dbReference type="EMBL" id="EIE84558.1"/>
    </source>
</evidence>
<keyword evidence="5" id="KW-1185">Reference proteome</keyword>
<keyword evidence="3" id="KW-0472">Membrane</keyword>
<evidence type="ECO:0000256" key="3">
    <source>
        <dbReference type="SAM" id="Phobius"/>
    </source>
</evidence>
<dbReference type="Proteomes" id="UP000009138">
    <property type="component" value="Unassembled WGS sequence"/>
</dbReference>
<dbReference type="InterPro" id="IPR001611">
    <property type="entry name" value="Leu-rich_rpt"/>
</dbReference>
<keyword evidence="1" id="KW-0433">Leucine-rich repeat</keyword>
<dbReference type="RefSeq" id="XP_067519954.1">
    <property type="nucleotide sequence ID" value="XM_067663853.1"/>
</dbReference>
<dbReference type="OMA" id="EICAREI"/>
<keyword evidence="3" id="KW-0812">Transmembrane</keyword>
<dbReference type="PROSITE" id="PS51450">
    <property type="entry name" value="LRR"/>
    <property type="match status" value="2"/>
</dbReference>
<proteinExistence type="predicted"/>
<dbReference type="InterPro" id="IPR032675">
    <property type="entry name" value="LRR_dom_sf"/>
</dbReference>
<dbReference type="VEuPathDB" id="FungiDB:RO3G_09268"/>
<feature type="transmembrane region" description="Helical" evidence="3">
    <location>
        <begin position="64"/>
        <end position="85"/>
    </location>
</feature>
<evidence type="ECO:0000256" key="2">
    <source>
        <dbReference type="ARBA" id="ARBA00022737"/>
    </source>
</evidence>
<dbReference type="eggNOG" id="KOG0619">
    <property type="taxonomic scope" value="Eukaryota"/>
</dbReference>
<dbReference type="Gene3D" id="3.80.10.10">
    <property type="entry name" value="Ribonuclease Inhibitor"/>
    <property type="match status" value="1"/>
</dbReference>
<dbReference type="OrthoDB" id="660555at2759"/>
<accession>I1C7X8</accession>
<name>I1C7X8_RHIO9</name>
<dbReference type="GeneID" id="93616234"/>
<keyword evidence="2" id="KW-0677">Repeat</keyword>
<organism evidence="4 5">
    <name type="scientific">Rhizopus delemar (strain RA 99-880 / ATCC MYA-4621 / FGSC 9543 / NRRL 43880)</name>
    <name type="common">Mucormycosis agent</name>
    <name type="synonym">Rhizopus arrhizus var. delemar</name>
    <dbReference type="NCBI Taxonomy" id="246409"/>
    <lineage>
        <taxon>Eukaryota</taxon>
        <taxon>Fungi</taxon>
        <taxon>Fungi incertae sedis</taxon>
        <taxon>Mucoromycota</taxon>
        <taxon>Mucoromycotina</taxon>
        <taxon>Mucoromycetes</taxon>
        <taxon>Mucorales</taxon>
        <taxon>Mucorineae</taxon>
        <taxon>Rhizopodaceae</taxon>
        <taxon>Rhizopus</taxon>
    </lineage>
</organism>
<dbReference type="PANTHER" id="PTHR48051">
    <property type="match status" value="1"/>
</dbReference>
<dbReference type="SUPFAM" id="SSF52058">
    <property type="entry name" value="L domain-like"/>
    <property type="match status" value="1"/>
</dbReference>
<dbReference type="Pfam" id="PF13855">
    <property type="entry name" value="LRR_8"/>
    <property type="match status" value="1"/>
</dbReference>
<evidence type="ECO:0000313" key="5">
    <source>
        <dbReference type="Proteomes" id="UP000009138"/>
    </source>
</evidence>
<protein>
    <submittedName>
        <fullName evidence="4">Uncharacterized protein</fullName>
    </submittedName>
</protein>
<dbReference type="SMART" id="SM00369">
    <property type="entry name" value="LRR_TYP"/>
    <property type="match status" value="3"/>
</dbReference>
<keyword evidence="3" id="KW-1133">Transmembrane helix</keyword>
<dbReference type="AlphaFoldDB" id="I1C7X8"/>
<dbReference type="GO" id="GO:0005737">
    <property type="term" value="C:cytoplasm"/>
    <property type="evidence" value="ECO:0007669"/>
    <property type="project" value="TreeGrafter"/>
</dbReference>
<dbReference type="InterPro" id="IPR050216">
    <property type="entry name" value="LRR_domain-containing"/>
</dbReference>
<dbReference type="PANTHER" id="PTHR48051:SF54">
    <property type="entry name" value="LEUCINE-RICH REPEAT-CONTAINING PROTEIN"/>
    <property type="match status" value="1"/>
</dbReference>
<reference evidence="4 5" key="1">
    <citation type="journal article" date="2009" name="PLoS Genet.">
        <title>Genomic analysis of the basal lineage fungus Rhizopus oryzae reveals a whole-genome duplication.</title>
        <authorList>
            <person name="Ma L.-J."/>
            <person name="Ibrahim A.S."/>
            <person name="Skory C."/>
            <person name="Grabherr M.G."/>
            <person name="Burger G."/>
            <person name="Butler M."/>
            <person name="Elias M."/>
            <person name="Idnurm A."/>
            <person name="Lang B.F."/>
            <person name="Sone T."/>
            <person name="Abe A."/>
            <person name="Calvo S.E."/>
            <person name="Corrochano L.M."/>
            <person name="Engels R."/>
            <person name="Fu J."/>
            <person name="Hansberg W."/>
            <person name="Kim J.-M."/>
            <person name="Kodira C.D."/>
            <person name="Koehrsen M.J."/>
            <person name="Liu B."/>
            <person name="Miranda-Saavedra D."/>
            <person name="O'Leary S."/>
            <person name="Ortiz-Castellanos L."/>
            <person name="Poulter R."/>
            <person name="Rodriguez-Romero J."/>
            <person name="Ruiz-Herrera J."/>
            <person name="Shen Y.-Q."/>
            <person name="Zeng Q."/>
            <person name="Galagan J."/>
            <person name="Birren B.W."/>
            <person name="Cuomo C.A."/>
            <person name="Wickes B.L."/>
        </authorList>
    </citation>
    <scope>NUCLEOTIDE SEQUENCE [LARGE SCALE GENOMIC DNA]</scope>
    <source>
        <strain evidence="5">RA 99-880 / ATCC MYA-4621 / FGSC 9543 / NRRL 43880</strain>
    </source>
</reference>
<dbReference type="EMBL" id="CH476738">
    <property type="protein sequence ID" value="EIE84558.1"/>
    <property type="molecule type" value="Genomic_DNA"/>
</dbReference>
<sequence>MNQSKIREYTSNDQIRVKQFYMSMENKRKKSRVLQALAERKSVRQSWQVGIVSMVGIHLTLKQVTWSIAILELIVWTTSIGLFWYKWISQEYDGQLKRKSEDMIEILSNLNKEEKSNAWIMESEDGKMVGAVLLKYEDKREGKIGYLTGLSSEIRNRLVRNAIGFAKSNKIEVIIYMSDRFAIQSLLSSIEQLPLHHLFSSTSLEKDLSHANKLNLSHNKLREIPSSIKQLVSLRRLYLSHNQLQYLPDNLHRLTQLVLVDVSFNPIKTVLANIAHLTNLILLDLSHTNVRSIPAELLDLPMVTIRTDHCRNLSDAFTVHDLVYDPSSLFELCARELIQPILYHLINKKKKIRILKQALDTIKKKCPDHILVYLSAPSRCSSCGGPYFKHYLVRYRLVQRQNELLLPVEYRLCSAHWNTEDERILDMFSFSPRLSLPK</sequence>
<dbReference type="InParanoid" id="I1C7X8"/>